<evidence type="ECO:0000256" key="5">
    <source>
        <dbReference type="ARBA" id="ARBA00023295"/>
    </source>
</evidence>
<evidence type="ECO:0000256" key="1">
    <source>
        <dbReference type="ARBA" id="ARBA00001231"/>
    </source>
</evidence>
<accession>A0A4R3J8R6</accession>
<dbReference type="Gene3D" id="3.20.20.300">
    <property type="entry name" value="Glycoside hydrolase, family 3, N-terminal domain"/>
    <property type="match status" value="1"/>
</dbReference>
<dbReference type="InterPro" id="IPR017853">
    <property type="entry name" value="GH"/>
</dbReference>
<evidence type="ECO:0000256" key="3">
    <source>
        <dbReference type="ARBA" id="ARBA00012663"/>
    </source>
</evidence>
<dbReference type="InterPro" id="IPR036962">
    <property type="entry name" value="Glyco_hydro_3_N_sf"/>
</dbReference>
<dbReference type="InterPro" id="IPR001764">
    <property type="entry name" value="Glyco_hydro_3_N"/>
</dbReference>
<dbReference type="AlphaFoldDB" id="A0A4R3J8R6"/>
<keyword evidence="4" id="KW-0378">Hydrolase</keyword>
<evidence type="ECO:0000256" key="4">
    <source>
        <dbReference type="ARBA" id="ARBA00022801"/>
    </source>
</evidence>
<comment type="catalytic activity">
    <reaction evidence="1">
        <text>Hydrolysis of terminal non-reducing N-acetyl-D-hexosamine residues in N-acetyl-beta-D-hexosaminides.</text>
        <dbReference type="EC" id="3.2.1.52"/>
    </reaction>
</comment>
<dbReference type="OrthoDB" id="9786661at2"/>
<protein>
    <recommendedName>
        <fullName evidence="3">beta-N-acetylhexosaminidase</fullName>
        <ecNumber evidence="3">3.2.1.52</ecNumber>
    </recommendedName>
</protein>
<dbReference type="PANTHER" id="PTHR30480:SF13">
    <property type="entry name" value="BETA-HEXOSAMINIDASE"/>
    <property type="match status" value="1"/>
</dbReference>
<dbReference type="EC" id="3.2.1.52" evidence="3"/>
<dbReference type="Proteomes" id="UP000295304">
    <property type="component" value="Unassembled WGS sequence"/>
</dbReference>
<dbReference type="PROSITE" id="PS00775">
    <property type="entry name" value="GLYCOSYL_HYDROL_F3"/>
    <property type="match status" value="1"/>
</dbReference>
<keyword evidence="8" id="KW-1185">Reference proteome</keyword>
<dbReference type="InterPro" id="IPR050226">
    <property type="entry name" value="NagZ_Beta-hexosaminidase"/>
</dbReference>
<organism evidence="7 8">
    <name type="scientific">Varunaivibrio sulfuroxidans</name>
    <dbReference type="NCBI Taxonomy" id="1773489"/>
    <lineage>
        <taxon>Bacteria</taxon>
        <taxon>Pseudomonadati</taxon>
        <taxon>Pseudomonadota</taxon>
        <taxon>Alphaproteobacteria</taxon>
        <taxon>Rhodospirillales</taxon>
        <taxon>Magnetovibrionaceae</taxon>
        <taxon>Varunaivibrio</taxon>
    </lineage>
</organism>
<dbReference type="InterPro" id="IPR019800">
    <property type="entry name" value="Glyco_hydro_3_AS"/>
</dbReference>
<gene>
    <name evidence="7" type="ORF">EDD55_108126</name>
</gene>
<sequence length="356" mass="38441">MSAPDCALDARTKGGRFPRAVIFGLAGTVLSVEEAAFFAEVDPLGFILFTRNCRNPDQVRALASELRACVGRSDAPILIDQEGGRVARLKPPHWPLFPAAGAIAGLYEEDPKAALEAAMLHAFLIACVLRDLGITVNCAPVLDIPQAGSDPIIGDRAFGTTPRMVSTLARAACDGYLRGGVVPVIKHIPGHGRALVDSHMALPVVDAPLGELRRVDFRPFLDLADMPWAMTAHVVYKDIDPDGPATTSSRILGRIVREEFGFRGVVLSDDLSMNALGGDYAERARQALTAGCDVVLHCNGDRDEMQAVAEGAREMTETSYFRVQSGEKMRCRCARADDEDTMEQWARLAGLLKRAS</sequence>
<dbReference type="RefSeq" id="WP_132939620.1">
    <property type="nucleotide sequence ID" value="NZ_CP119676.1"/>
</dbReference>
<dbReference type="GO" id="GO:0009254">
    <property type="term" value="P:peptidoglycan turnover"/>
    <property type="evidence" value="ECO:0007669"/>
    <property type="project" value="TreeGrafter"/>
</dbReference>
<comment type="similarity">
    <text evidence="2">Belongs to the glycosyl hydrolase 3 family.</text>
</comment>
<dbReference type="GO" id="GO:0004563">
    <property type="term" value="F:beta-N-acetylhexosaminidase activity"/>
    <property type="evidence" value="ECO:0007669"/>
    <property type="project" value="UniProtKB-EC"/>
</dbReference>
<dbReference type="NCBIfam" id="NF003740">
    <property type="entry name" value="PRK05337.1"/>
    <property type="match status" value="1"/>
</dbReference>
<dbReference type="SUPFAM" id="SSF51445">
    <property type="entry name" value="(Trans)glycosidases"/>
    <property type="match status" value="1"/>
</dbReference>
<dbReference type="Pfam" id="PF00933">
    <property type="entry name" value="Glyco_hydro_3"/>
    <property type="match status" value="1"/>
</dbReference>
<evidence type="ECO:0000256" key="2">
    <source>
        <dbReference type="ARBA" id="ARBA00005336"/>
    </source>
</evidence>
<dbReference type="PANTHER" id="PTHR30480">
    <property type="entry name" value="BETA-HEXOSAMINIDASE-RELATED"/>
    <property type="match status" value="1"/>
</dbReference>
<feature type="domain" description="Glycoside hydrolase family 3 N-terminal" evidence="6">
    <location>
        <begin position="45"/>
        <end position="311"/>
    </location>
</feature>
<reference evidence="7 8" key="1">
    <citation type="submission" date="2019-03" db="EMBL/GenBank/DDBJ databases">
        <title>Genomic Encyclopedia of Type Strains, Phase IV (KMG-IV): sequencing the most valuable type-strain genomes for metagenomic binning, comparative biology and taxonomic classification.</title>
        <authorList>
            <person name="Goeker M."/>
        </authorList>
    </citation>
    <scope>NUCLEOTIDE SEQUENCE [LARGE SCALE GENOMIC DNA]</scope>
    <source>
        <strain evidence="7 8">DSM 101688</strain>
    </source>
</reference>
<dbReference type="GO" id="GO:0005975">
    <property type="term" value="P:carbohydrate metabolic process"/>
    <property type="evidence" value="ECO:0007669"/>
    <property type="project" value="InterPro"/>
</dbReference>
<dbReference type="EMBL" id="SLZW01000008">
    <property type="protein sequence ID" value="TCS61326.1"/>
    <property type="molecule type" value="Genomic_DNA"/>
</dbReference>
<comment type="caution">
    <text evidence="7">The sequence shown here is derived from an EMBL/GenBank/DDBJ whole genome shotgun (WGS) entry which is preliminary data.</text>
</comment>
<evidence type="ECO:0000259" key="6">
    <source>
        <dbReference type="Pfam" id="PF00933"/>
    </source>
</evidence>
<evidence type="ECO:0000313" key="8">
    <source>
        <dbReference type="Proteomes" id="UP000295304"/>
    </source>
</evidence>
<name>A0A4R3J8R6_9PROT</name>
<evidence type="ECO:0000313" key="7">
    <source>
        <dbReference type="EMBL" id="TCS61326.1"/>
    </source>
</evidence>
<keyword evidence="5" id="KW-0326">Glycosidase</keyword>
<proteinExistence type="inferred from homology"/>